<evidence type="ECO:0000256" key="1">
    <source>
        <dbReference type="SAM" id="SignalP"/>
    </source>
</evidence>
<evidence type="ECO:0000313" key="3">
    <source>
        <dbReference type="Proteomes" id="UP001152803"/>
    </source>
</evidence>
<dbReference type="EMBL" id="JAFJMO010000012">
    <property type="protein sequence ID" value="KAJ8261483.1"/>
    <property type="molecule type" value="Genomic_DNA"/>
</dbReference>
<dbReference type="AlphaFoldDB" id="A0A9Q1HUJ8"/>
<feature type="signal peptide" evidence="1">
    <location>
        <begin position="1"/>
        <end position="25"/>
    </location>
</feature>
<organism evidence="2 3">
    <name type="scientific">Conger conger</name>
    <name type="common">Conger eel</name>
    <name type="synonym">Muraena conger</name>
    <dbReference type="NCBI Taxonomy" id="82655"/>
    <lineage>
        <taxon>Eukaryota</taxon>
        <taxon>Metazoa</taxon>
        <taxon>Chordata</taxon>
        <taxon>Craniata</taxon>
        <taxon>Vertebrata</taxon>
        <taxon>Euteleostomi</taxon>
        <taxon>Actinopterygii</taxon>
        <taxon>Neopterygii</taxon>
        <taxon>Teleostei</taxon>
        <taxon>Anguilliformes</taxon>
        <taxon>Congridae</taxon>
        <taxon>Conger</taxon>
    </lineage>
</organism>
<proteinExistence type="predicted"/>
<evidence type="ECO:0000313" key="2">
    <source>
        <dbReference type="EMBL" id="KAJ8261483.1"/>
    </source>
</evidence>
<dbReference type="OrthoDB" id="10657576at2759"/>
<keyword evidence="3" id="KW-1185">Reference proteome</keyword>
<reference evidence="2" key="1">
    <citation type="journal article" date="2023" name="Science">
        <title>Genome structures resolve the early diversification of teleost fishes.</title>
        <authorList>
            <person name="Parey E."/>
            <person name="Louis A."/>
            <person name="Montfort J."/>
            <person name="Bouchez O."/>
            <person name="Roques C."/>
            <person name="Iampietro C."/>
            <person name="Lluch J."/>
            <person name="Castinel A."/>
            <person name="Donnadieu C."/>
            <person name="Desvignes T."/>
            <person name="Floi Bucao C."/>
            <person name="Jouanno E."/>
            <person name="Wen M."/>
            <person name="Mejri S."/>
            <person name="Dirks R."/>
            <person name="Jansen H."/>
            <person name="Henkel C."/>
            <person name="Chen W.J."/>
            <person name="Zahm M."/>
            <person name="Cabau C."/>
            <person name="Klopp C."/>
            <person name="Thompson A.W."/>
            <person name="Robinson-Rechavi M."/>
            <person name="Braasch I."/>
            <person name="Lecointre G."/>
            <person name="Bobe J."/>
            <person name="Postlethwait J.H."/>
            <person name="Berthelot C."/>
            <person name="Roest Crollius H."/>
            <person name="Guiguen Y."/>
        </authorList>
    </citation>
    <scope>NUCLEOTIDE SEQUENCE</scope>
    <source>
        <strain evidence="2">Concon-B</strain>
    </source>
</reference>
<dbReference type="Proteomes" id="UP001152803">
    <property type="component" value="Unassembled WGS sequence"/>
</dbReference>
<accession>A0A9Q1HUJ8</accession>
<comment type="caution">
    <text evidence="2">The sequence shown here is derived from an EMBL/GenBank/DDBJ whole genome shotgun (WGS) entry which is preliminary data.</text>
</comment>
<sequence length="265" mass="29123">MAPRPSLLLLLIVVLLDSLAGYAETQGQSPKAEFQFSAEVISKEGSVTLRCRGPDSSPASNCVYLNDRHAFISSDCELTVSAVQLLRGKQGVLNEIAVTCFYTLDGRPSQISNESTVIVLDLRKPDVSTEQDETRVHCEAPAGTTGAYFLLYSSVTDTPLTATRAGGEERAVTFSVPYRPGPTQAYCCRYRTLSKWSDCVGAEAQRETATNPNRFLWRHILSALVLLAAIGFLIEHFLSHRPITDSPGRRRWGSENTTQFVETVC</sequence>
<protein>
    <submittedName>
        <fullName evidence="2">Uncharacterized protein</fullName>
    </submittedName>
</protein>
<feature type="chain" id="PRO_5040472069" evidence="1">
    <location>
        <begin position="26"/>
        <end position="265"/>
    </location>
</feature>
<name>A0A9Q1HUJ8_CONCO</name>
<gene>
    <name evidence="2" type="ORF">COCON_G00172060</name>
</gene>
<keyword evidence="1" id="KW-0732">Signal</keyword>